<reference evidence="3" key="1">
    <citation type="submission" date="2016-10" db="EMBL/GenBank/DDBJ databases">
        <title>Frankia sp. NRRL B-16386 Genome sequencing.</title>
        <authorList>
            <person name="Ghodhbane-Gtari F."/>
            <person name="Swanson E."/>
            <person name="Gueddou A."/>
            <person name="Hezbri K."/>
            <person name="Ktari K."/>
            <person name="Nouioui I."/>
            <person name="Morris K."/>
            <person name="Simpson S."/>
            <person name="Abebe-Akele F."/>
            <person name="Thomas K."/>
            <person name="Gtari M."/>
            <person name="Tisa L.S."/>
        </authorList>
    </citation>
    <scope>NUCLEOTIDE SEQUENCE [LARGE SCALE GENOMIC DNA]</scope>
    <source>
        <strain evidence="3">NRRL B-16386</strain>
    </source>
</reference>
<protein>
    <submittedName>
        <fullName evidence="2">dUTPase</fullName>
    </submittedName>
</protein>
<accession>A0A1V2ID49</accession>
<evidence type="ECO:0000313" key="2">
    <source>
        <dbReference type="EMBL" id="ONH30940.1"/>
    </source>
</evidence>
<dbReference type="RefSeq" id="WP_076816212.1">
    <property type="nucleotide sequence ID" value="NZ_MOMC01000021.1"/>
</dbReference>
<dbReference type="AlphaFoldDB" id="A0A1V2ID49"/>
<evidence type="ECO:0000313" key="3">
    <source>
        <dbReference type="Proteomes" id="UP000188929"/>
    </source>
</evidence>
<comment type="caution">
    <text evidence="2">The sequence shown here is derived from an EMBL/GenBank/DDBJ whole genome shotgun (WGS) entry which is preliminary data.</text>
</comment>
<dbReference type="OrthoDB" id="4732434at2"/>
<gene>
    <name evidence="2" type="ORF">BL253_11210</name>
</gene>
<dbReference type="Proteomes" id="UP000188929">
    <property type="component" value="Unassembled WGS sequence"/>
</dbReference>
<keyword evidence="3" id="KW-1185">Reference proteome</keyword>
<proteinExistence type="predicted"/>
<dbReference type="STRING" id="1834516.BL253_11210"/>
<evidence type="ECO:0000256" key="1">
    <source>
        <dbReference type="SAM" id="MobiDB-lite"/>
    </source>
</evidence>
<dbReference type="EMBL" id="MOMC01000021">
    <property type="protein sequence ID" value="ONH30940.1"/>
    <property type="molecule type" value="Genomic_DNA"/>
</dbReference>
<feature type="region of interest" description="Disordered" evidence="1">
    <location>
        <begin position="1"/>
        <end position="20"/>
    </location>
</feature>
<organism evidence="2 3">
    <name type="scientific">Pseudofrankia asymbiotica</name>
    <dbReference type="NCBI Taxonomy" id="1834516"/>
    <lineage>
        <taxon>Bacteria</taxon>
        <taxon>Bacillati</taxon>
        <taxon>Actinomycetota</taxon>
        <taxon>Actinomycetes</taxon>
        <taxon>Frankiales</taxon>
        <taxon>Frankiaceae</taxon>
        <taxon>Pseudofrankia</taxon>
    </lineage>
</organism>
<dbReference type="InterPro" id="IPR025242">
    <property type="entry name" value="DUF4193"/>
</dbReference>
<name>A0A1V2ID49_9ACTN</name>
<sequence>MARDFDARRSSGADDDDLQEQSLESLKAQRLGAAADLGDDVDALETELDLPDAEVRDEDLALRVLPRQADEFTCTSCFLIHHRSQLADARRTVCSDCAA</sequence>
<dbReference type="Pfam" id="PF13834">
    <property type="entry name" value="DUF4193"/>
    <property type="match status" value="1"/>
</dbReference>
<feature type="compositionally biased region" description="Basic and acidic residues" evidence="1">
    <location>
        <begin position="1"/>
        <end position="12"/>
    </location>
</feature>